<organism evidence="1">
    <name type="scientific">viral metagenome</name>
    <dbReference type="NCBI Taxonomy" id="1070528"/>
    <lineage>
        <taxon>unclassified sequences</taxon>
        <taxon>metagenomes</taxon>
        <taxon>organismal metagenomes</taxon>
    </lineage>
</organism>
<reference evidence="1" key="1">
    <citation type="journal article" date="2020" name="Nature">
        <title>Giant virus diversity and host interactions through global metagenomics.</title>
        <authorList>
            <person name="Schulz F."/>
            <person name="Roux S."/>
            <person name="Paez-Espino D."/>
            <person name="Jungbluth S."/>
            <person name="Walsh D.A."/>
            <person name="Denef V.J."/>
            <person name="McMahon K.D."/>
            <person name="Konstantinidis K.T."/>
            <person name="Eloe-Fadrosh E.A."/>
            <person name="Kyrpides N.C."/>
            <person name="Woyke T."/>
        </authorList>
    </citation>
    <scope>NUCLEOTIDE SEQUENCE</scope>
    <source>
        <strain evidence="1">GVMAG-M-3300021375-17</strain>
    </source>
</reference>
<name>A0A6C0CLB6_9ZZZZ</name>
<dbReference type="EMBL" id="MN739451">
    <property type="protein sequence ID" value="QHT05261.1"/>
    <property type="molecule type" value="Genomic_DNA"/>
</dbReference>
<dbReference type="AlphaFoldDB" id="A0A6C0CLB6"/>
<evidence type="ECO:0000313" key="1">
    <source>
        <dbReference type="EMBL" id="QHT05261.1"/>
    </source>
</evidence>
<protein>
    <submittedName>
        <fullName evidence="1">Uncharacterized protein</fullName>
    </submittedName>
</protein>
<sequence>MTYFLFTKMVYFILTNFPKDIWNKNTCNYILDFLWRNQLNL</sequence>
<proteinExistence type="predicted"/>
<accession>A0A6C0CLB6</accession>